<comment type="similarity">
    <text evidence="1">Belongs to the protein kinase superfamily. STE Ser/Thr protein kinase family. STE20 subfamily.</text>
</comment>
<feature type="domain" description="Protein kinase" evidence="5">
    <location>
        <begin position="92"/>
        <end position="343"/>
    </location>
</feature>
<sequence length="343" mass="38032">MECHASLPKNVALLHFAGEPETARSAHLYLAVCPADLRNYLCTSITVLNMSAPADKRYTQFNLGPLGGDGLSSQSPAPNQTPNKRKGSPSQQELRRKLLKGMPRDFFLPAIVSSGDRAQQALVVRKESPWDTFSRVYEEFPKEAIDETLDRFKRIRHDNIILALECFRTADLLHVVFEHQPVSLDHLVACRKWPSEIQLASVVAQILNGLSHLAANGLEHRSLSGSSVLVGYDGSVKIARLESCQPWTANLPREREIKALGVVVMELMDKDAKEDGAVGVNDHQRWPSGSNAVGFLSATTSTDSLDELKKHPLVTRRRWSKGYLVGLVSFALISTRTFYSGFD</sequence>
<dbReference type="Pfam" id="PF00069">
    <property type="entry name" value="Pkinase"/>
    <property type="match status" value="1"/>
</dbReference>
<dbReference type="PANTHER" id="PTHR45832:SF22">
    <property type="entry name" value="SERINE_THREONINE-PROTEIN KINASE SAMKA-RELATED"/>
    <property type="match status" value="1"/>
</dbReference>
<dbReference type="AlphaFoldDB" id="A0A1D2JPC3"/>
<feature type="compositionally biased region" description="Polar residues" evidence="4">
    <location>
        <begin position="71"/>
        <end position="92"/>
    </location>
</feature>
<dbReference type="GO" id="GO:0004674">
    <property type="term" value="F:protein serine/threonine kinase activity"/>
    <property type="evidence" value="ECO:0007669"/>
    <property type="project" value="UniProtKB-KW"/>
</dbReference>
<reference evidence="6 7" key="1">
    <citation type="submission" date="2016-06" db="EMBL/GenBank/DDBJ databases">
        <authorList>
            <person name="Kjaerup R.B."/>
            <person name="Dalgaard T.S."/>
            <person name="Juul-Madsen H.R."/>
        </authorList>
    </citation>
    <scope>NUCLEOTIDE SEQUENCE [LARGE SCALE GENOMIC DNA]</scope>
    <source>
        <strain evidence="6 7">Pb300</strain>
    </source>
</reference>
<dbReference type="PANTHER" id="PTHR45832">
    <property type="entry name" value="SERINE/THREONINE-PROTEIN KINASE SAMKA-RELATED-RELATED"/>
    <property type="match status" value="1"/>
</dbReference>
<dbReference type="InterPro" id="IPR011009">
    <property type="entry name" value="Kinase-like_dom_sf"/>
</dbReference>
<keyword evidence="6" id="KW-0723">Serine/threonine-protein kinase</keyword>
<evidence type="ECO:0000256" key="2">
    <source>
        <dbReference type="ARBA" id="ARBA00022741"/>
    </source>
</evidence>
<name>A0A1D2JPC3_PARBR</name>
<dbReference type="PROSITE" id="PS50011">
    <property type="entry name" value="PROTEIN_KINASE_DOM"/>
    <property type="match status" value="1"/>
</dbReference>
<feature type="region of interest" description="Disordered" evidence="4">
    <location>
        <begin position="65"/>
        <end position="93"/>
    </location>
</feature>
<dbReference type="SUPFAM" id="SSF56112">
    <property type="entry name" value="Protein kinase-like (PK-like)"/>
    <property type="match status" value="1"/>
</dbReference>
<evidence type="ECO:0000313" key="7">
    <source>
        <dbReference type="Proteomes" id="UP000242814"/>
    </source>
</evidence>
<keyword evidence="3" id="KW-0067">ATP-binding</keyword>
<evidence type="ECO:0000256" key="4">
    <source>
        <dbReference type="SAM" id="MobiDB-lite"/>
    </source>
</evidence>
<dbReference type="GO" id="GO:0005524">
    <property type="term" value="F:ATP binding"/>
    <property type="evidence" value="ECO:0007669"/>
    <property type="project" value="UniProtKB-KW"/>
</dbReference>
<evidence type="ECO:0000259" key="5">
    <source>
        <dbReference type="PROSITE" id="PS50011"/>
    </source>
</evidence>
<evidence type="ECO:0000256" key="3">
    <source>
        <dbReference type="ARBA" id="ARBA00022840"/>
    </source>
</evidence>
<dbReference type="Proteomes" id="UP000242814">
    <property type="component" value="Unassembled WGS sequence"/>
</dbReference>
<dbReference type="VEuPathDB" id="FungiDB:PADG_03938"/>
<protein>
    <submittedName>
        <fullName evidence="6">Serine/threonine protein kinase</fullName>
    </submittedName>
</protein>
<evidence type="ECO:0000256" key="1">
    <source>
        <dbReference type="ARBA" id="ARBA00008874"/>
    </source>
</evidence>
<keyword evidence="6" id="KW-0418">Kinase</keyword>
<dbReference type="SMART" id="SM00220">
    <property type="entry name" value="S_TKc"/>
    <property type="match status" value="1"/>
</dbReference>
<keyword evidence="2" id="KW-0547">Nucleotide-binding</keyword>
<dbReference type="EMBL" id="LZYO01000008">
    <property type="protein sequence ID" value="ODH45033.1"/>
    <property type="molecule type" value="Genomic_DNA"/>
</dbReference>
<dbReference type="InterPro" id="IPR051931">
    <property type="entry name" value="PAK3-like"/>
</dbReference>
<comment type="caution">
    <text evidence="6">The sequence shown here is derived from an EMBL/GenBank/DDBJ whole genome shotgun (WGS) entry which is preliminary data.</text>
</comment>
<gene>
    <name evidence="6" type="ORF">ACO22_00425</name>
</gene>
<dbReference type="Gene3D" id="1.10.510.10">
    <property type="entry name" value="Transferase(Phosphotransferase) domain 1"/>
    <property type="match status" value="1"/>
</dbReference>
<accession>A0A1D2JPC3</accession>
<organism evidence="6 7">
    <name type="scientific">Paracoccidioides brasiliensis</name>
    <dbReference type="NCBI Taxonomy" id="121759"/>
    <lineage>
        <taxon>Eukaryota</taxon>
        <taxon>Fungi</taxon>
        <taxon>Dikarya</taxon>
        <taxon>Ascomycota</taxon>
        <taxon>Pezizomycotina</taxon>
        <taxon>Eurotiomycetes</taxon>
        <taxon>Eurotiomycetidae</taxon>
        <taxon>Onygenales</taxon>
        <taxon>Ajellomycetaceae</taxon>
        <taxon>Paracoccidioides</taxon>
    </lineage>
</organism>
<evidence type="ECO:0000313" key="6">
    <source>
        <dbReference type="EMBL" id="ODH45033.1"/>
    </source>
</evidence>
<proteinExistence type="inferred from homology"/>
<keyword evidence="6" id="KW-0808">Transferase</keyword>
<dbReference type="InterPro" id="IPR000719">
    <property type="entry name" value="Prot_kinase_dom"/>
</dbReference>